<evidence type="ECO:0000313" key="2">
    <source>
        <dbReference type="Proteomes" id="UP001595712"/>
    </source>
</evidence>
<protein>
    <recommendedName>
        <fullName evidence="3">FXSXX-COOH protein</fullName>
    </recommendedName>
</protein>
<sequence>MREVVTGIDLNDIDLGQSLELSEAARVELLGDLRRLTRTDYRCRSGGLL</sequence>
<dbReference type="Proteomes" id="UP001595712">
    <property type="component" value="Unassembled WGS sequence"/>
</dbReference>
<evidence type="ECO:0008006" key="3">
    <source>
        <dbReference type="Google" id="ProtNLM"/>
    </source>
</evidence>
<evidence type="ECO:0000313" key="1">
    <source>
        <dbReference type="EMBL" id="MFC3495969.1"/>
    </source>
</evidence>
<organism evidence="1 2">
    <name type="scientific">Glycomyces rhizosphaerae</name>
    <dbReference type="NCBI Taxonomy" id="2054422"/>
    <lineage>
        <taxon>Bacteria</taxon>
        <taxon>Bacillati</taxon>
        <taxon>Actinomycetota</taxon>
        <taxon>Actinomycetes</taxon>
        <taxon>Glycomycetales</taxon>
        <taxon>Glycomycetaceae</taxon>
        <taxon>Glycomyces</taxon>
    </lineage>
</organism>
<keyword evidence="2" id="KW-1185">Reference proteome</keyword>
<proteinExistence type="predicted"/>
<dbReference type="EMBL" id="JBHRWO010000022">
    <property type="protein sequence ID" value="MFC3495969.1"/>
    <property type="molecule type" value="Genomic_DNA"/>
</dbReference>
<accession>A0ABV7Q560</accession>
<name>A0ABV7Q560_9ACTN</name>
<dbReference type="RefSeq" id="WP_387980960.1">
    <property type="nucleotide sequence ID" value="NZ_JBHRWO010000022.1"/>
</dbReference>
<reference evidence="2" key="1">
    <citation type="journal article" date="2019" name="Int. J. Syst. Evol. Microbiol.">
        <title>The Global Catalogue of Microorganisms (GCM) 10K type strain sequencing project: providing services to taxonomists for standard genome sequencing and annotation.</title>
        <authorList>
            <consortium name="The Broad Institute Genomics Platform"/>
            <consortium name="The Broad Institute Genome Sequencing Center for Infectious Disease"/>
            <person name="Wu L."/>
            <person name="Ma J."/>
        </authorList>
    </citation>
    <scope>NUCLEOTIDE SEQUENCE [LARGE SCALE GENOMIC DNA]</scope>
    <source>
        <strain evidence="2">CGMCC 4.7396</strain>
    </source>
</reference>
<comment type="caution">
    <text evidence="1">The sequence shown here is derived from an EMBL/GenBank/DDBJ whole genome shotgun (WGS) entry which is preliminary data.</text>
</comment>
<gene>
    <name evidence="1" type="ORF">ACFO8M_26100</name>
</gene>